<dbReference type="PANTHER" id="PTHR10039:SF5">
    <property type="entry name" value="NACHT DOMAIN-CONTAINING PROTEIN"/>
    <property type="match status" value="1"/>
</dbReference>
<proteinExistence type="predicted"/>
<dbReference type="HOGENOM" id="CLU_576405_0_0_1"/>
<dbReference type="InterPro" id="IPR056884">
    <property type="entry name" value="NPHP3-like_N"/>
</dbReference>
<keyword evidence="4" id="KW-1185">Reference proteome</keyword>
<dbReference type="AlphaFoldDB" id="D8QAN5"/>
<evidence type="ECO:0000259" key="2">
    <source>
        <dbReference type="Pfam" id="PF24883"/>
    </source>
</evidence>
<keyword evidence="1" id="KW-0677">Repeat</keyword>
<dbReference type="GeneID" id="9587755"/>
<gene>
    <name evidence="3" type="ORF">SCHCODRAFT_236285</name>
</gene>
<dbReference type="STRING" id="578458.D8QAN5"/>
<accession>D8QAN5</accession>
<dbReference type="VEuPathDB" id="FungiDB:SCHCODRAFT_01172694"/>
<evidence type="ECO:0000313" key="3">
    <source>
        <dbReference type="EMBL" id="EFI95863.1"/>
    </source>
</evidence>
<dbReference type="KEGG" id="scm:SCHCO_01172694"/>
<sequence length="474" mass="52615">MTMMWTEAVAEWKQKAGVDLTAPEAALFSSKEALASYVAKMEAESQDGTEMNRWGRLRNTLLPLARIVAKLCGPIGDTLSSTATVQAHEEFKLMTDAFDEIRVHLQVVEIVAAHPGTLLYETSIELLVQVLNVLGVMMKLRHESYAGLRRITSRYKEAIVAGTLEVVTKGKISDELERILKWLGFDSVDSSKRMSSLLNDRAEGTGLWFFDNRTFVNFLEGQTKVLTIQGKAGCGKSTIISGRGDLDSVLSSFLCQLALGDQHCMDKLEKARQKSMVDGGLTRDEKLDILMGMLGTRLRVFLVIDALDEALESERPKILAALRKLRSCSCSSILVSTRLPLHAEDLQDAVLSIDQVKANTDIETALDIEFRDGGRLAGIANTEMVRNRLMDRADRKYVFRVLCAGQYLSSSSSGGLYSNCLEDVREEDVDDLWHEHIIFGEHNHYATLERHIIDTLGEIKNLSAPMQLPGSTTA</sequence>
<dbReference type="RefSeq" id="XP_003030766.1">
    <property type="nucleotide sequence ID" value="XM_003030720.1"/>
</dbReference>
<dbReference type="EMBL" id="GL377308">
    <property type="protein sequence ID" value="EFI95863.1"/>
    <property type="molecule type" value="Genomic_DNA"/>
</dbReference>
<dbReference type="Pfam" id="PF24883">
    <property type="entry name" value="NPHP3_N"/>
    <property type="match status" value="2"/>
</dbReference>
<dbReference type="PANTHER" id="PTHR10039">
    <property type="entry name" value="AMELOGENIN"/>
    <property type="match status" value="1"/>
</dbReference>
<reference evidence="3 4" key="1">
    <citation type="journal article" date="2010" name="Nat. Biotechnol.">
        <title>Genome sequence of the model mushroom Schizophyllum commune.</title>
        <authorList>
            <person name="Ohm R.A."/>
            <person name="de Jong J.F."/>
            <person name="Lugones L.G."/>
            <person name="Aerts A."/>
            <person name="Kothe E."/>
            <person name="Stajich J.E."/>
            <person name="de Vries R.P."/>
            <person name="Record E."/>
            <person name="Levasseur A."/>
            <person name="Baker S.E."/>
            <person name="Bartholomew K.A."/>
            <person name="Coutinho P.M."/>
            <person name="Erdmann S."/>
            <person name="Fowler T.J."/>
            <person name="Gathman A.C."/>
            <person name="Lombard V."/>
            <person name="Henrissat B."/>
            <person name="Knabe N."/>
            <person name="Kuees U."/>
            <person name="Lilly W.W."/>
            <person name="Lindquist E."/>
            <person name="Lucas S."/>
            <person name="Magnuson J.K."/>
            <person name="Piumi F."/>
            <person name="Raudaskoski M."/>
            <person name="Salamov A."/>
            <person name="Schmutz J."/>
            <person name="Schwarze F.W.M.R."/>
            <person name="vanKuyk P.A."/>
            <person name="Horton J.S."/>
            <person name="Grigoriev I.V."/>
            <person name="Woesten H.A.B."/>
        </authorList>
    </citation>
    <scope>NUCLEOTIDE SEQUENCE [LARGE SCALE GENOMIC DNA]</scope>
    <source>
        <strain evidence="4">H4-8 / FGSC 9210</strain>
    </source>
</reference>
<dbReference type="InParanoid" id="D8QAN5"/>
<feature type="domain" description="Nephrocystin 3-like N-terminal" evidence="2">
    <location>
        <begin position="204"/>
        <end position="241"/>
    </location>
</feature>
<protein>
    <recommendedName>
        <fullName evidence="2">Nephrocystin 3-like N-terminal domain-containing protein</fullName>
    </recommendedName>
</protein>
<dbReference type="Proteomes" id="UP000007431">
    <property type="component" value="Unassembled WGS sequence"/>
</dbReference>
<evidence type="ECO:0000256" key="1">
    <source>
        <dbReference type="ARBA" id="ARBA00022737"/>
    </source>
</evidence>
<feature type="domain" description="Nephrocystin 3-like N-terminal" evidence="2">
    <location>
        <begin position="244"/>
        <end position="337"/>
    </location>
</feature>
<name>D8QAN5_SCHCM</name>
<dbReference type="OrthoDB" id="3012462at2759"/>
<organism evidence="4">
    <name type="scientific">Schizophyllum commune (strain H4-8 / FGSC 9210)</name>
    <name type="common">Split gill fungus</name>
    <dbReference type="NCBI Taxonomy" id="578458"/>
    <lineage>
        <taxon>Eukaryota</taxon>
        <taxon>Fungi</taxon>
        <taxon>Dikarya</taxon>
        <taxon>Basidiomycota</taxon>
        <taxon>Agaricomycotina</taxon>
        <taxon>Agaricomycetes</taxon>
        <taxon>Agaricomycetidae</taxon>
        <taxon>Agaricales</taxon>
        <taxon>Schizophyllaceae</taxon>
        <taxon>Schizophyllum</taxon>
    </lineage>
</organism>
<evidence type="ECO:0000313" key="4">
    <source>
        <dbReference type="Proteomes" id="UP000007431"/>
    </source>
</evidence>